<feature type="transmembrane region" description="Helical" evidence="1">
    <location>
        <begin position="171"/>
        <end position="191"/>
    </location>
</feature>
<proteinExistence type="predicted"/>
<dbReference type="Proteomes" id="UP000280417">
    <property type="component" value="Unassembled WGS sequence"/>
</dbReference>
<feature type="transmembrane region" description="Helical" evidence="1">
    <location>
        <begin position="92"/>
        <end position="111"/>
    </location>
</feature>
<gene>
    <name evidence="2" type="ORF">DRJ04_00765</name>
</gene>
<keyword evidence="2" id="KW-0378">Hydrolase</keyword>
<dbReference type="GO" id="GO:0016787">
    <property type="term" value="F:hydrolase activity"/>
    <property type="evidence" value="ECO:0007669"/>
    <property type="project" value="UniProtKB-KW"/>
</dbReference>
<evidence type="ECO:0000313" key="3">
    <source>
        <dbReference type="Proteomes" id="UP000280417"/>
    </source>
</evidence>
<evidence type="ECO:0000313" key="2">
    <source>
        <dbReference type="EMBL" id="RLE15276.1"/>
    </source>
</evidence>
<sequence>MLLLAHTGITLCVFNISQRIFSTISSYRKKDKRLTFLVKSSDLSPVNPDPPVNSKKWHIDYRFVLLGSMFPDIIDKPLGMLIFANLIANGRVYTHTLFVNLILILIGIYLLKKKRFNFFIFSVSSCSHLILDEMWLDLQTLLWPLYGWGFPKEDISHWWENIFQGLFTNPWVYVPEIIGAMILARLGLMLIKKRMVGEFLFRGTLP</sequence>
<dbReference type="AlphaFoldDB" id="A0A662DN32"/>
<dbReference type="InterPro" id="IPR007404">
    <property type="entry name" value="YdjM-like"/>
</dbReference>
<dbReference type="Pfam" id="PF04307">
    <property type="entry name" value="YdjM"/>
    <property type="match status" value="1"/>
</dbReference>
<protein>
    <submittedName>
        <fullName evidence="2">Metal-dependent hydrolase</fullName>
    </submittedName>
</protein>
<evidence type="ECO:0000256" key="1">
    <source>
        <dbReference type="SAM" id="Phobius"/>
    </source>
</evidence>
<organism evidence="2 3">
    <name type="scientific">Aerophobetes bacterium</name>
    <dbReference type="NCBI Taxonomy" id="2030807"/>
    <lineage>
        <taxon>Bacteria</taxon>
        <taxon>Candidatus Aerophobota</taxon>
    </lineage>
</organism>
<keyword evidence="1" id="KW-0812">Transmembrane</keyword>
<feature type="transmembrane region" description="Helical" evidence="1">
    <location>
        <begin position="118"/>
        <end position="136"/>
    </location>
</feature>
<accession>A0A662DN32</accession>
<comment type="caution">
    <text evidence="2">The sequence shown here is derived from an EMBL/GenBank/DDBJ whole genome shotgun (WGS) entry which is preliminary data.</text>
</comment>
<reference evidence="2 3" key="1">
    <citation type="submission" date="2018-06" db="EMBL/GenBank/DDBJ databases">
        <title>Extensive metabolic versatility and redundancy in microbially diverse, dynamic hydrothermal sediments.</title>
        <authorList>
            <person name="Dombrowski N."/>
            <person name="Teske A."/>
            <person name="Baker B.J."/>
        </authorList>
    </citation>
    <scope>NUCLEOTIDE SEQUENCE [LARGE SCALE GENOMIC DNA]</scope>
    <source>
        <strain evidence="2">B3_G15</strain>
    </source>
</reference>
<name>A0A662DN32_UNCAE</name>
<dbReference type="EMBL" id="QMQA01000010">
    <property type="protein sequence ID" value="RLE15276.1"/>
    <property type="molecule type" value="Genomic_DNA"/>
</dbReference>
<keyword evidence="1" id="KW-0472">Membrane</keyword>
<keyword evidence="1" id="KW-1133">Transmembrane helix</keyword>